<keyword evidence="2" id="KW-1185">Reference proteome</keyword>
<sequence length="98" mass="11911">MRDDIPTSTVSDRNHLEMEYEDYHDLAEAVSKNCIRDRFKNHMPIRKLKIRKIHNMRNRIIKSEKLSKSLIFKEMLRQLNQELSKRKKMKGMDRRIPS</sequence>
<dbReference type="GeneID" id="15012442"/>
<name>M4PRP9_9CAUD</name>
<dbReference type="EMBL" id="HQ317387">
    <property type="protein sequence ID" value="AGH07426.1"/>
    <property type="molecule type" value="Genomic_DNA"/>
</dbReference>
<organism evidence="1 2">
    <name type="scientific">Sulfitobacter phage phiCB2047-B</name>
    <dbReference type="NCBI Taxonomy" id="754046"/>
    <lineage>
        <taxon>Viruses</taxon>
        <taxon>Duplodnaviria</taxon>
        <taxon>Heunggongvirae</taxon>
        <taxon>Uroviricota</taxon>
        <taxon>Caudoviricetes</taxon>
        <taxon>Schitoviridae</taxon>
        <taxon>Rhodovirinae</taxon>
        <taxon>Raunefjordenvirus</taxon>
        <taxon>Raunefjordenvirus CB2047B</taxon>
    </lineage>
</organism>
<dbReference type="Proteomes" id="UP000207593">
    <property type="component" value="Segment"/>
</dbReference>
<evidence type="ECO:0000313" key="2">
    <source>
        <dbReference type="Proteomes" id="UP000207593"/>
    </source>
</evidence>
<accession>M4PRP9</accession>
<evidence type="ECO:0000313" key="1">
    <source>
        <dbReference type="EMBL" id="AGH07426.1"/>
    </source>
</evidence>
<dbReference type="KEGG" id="vg:15012442"/>
<reference evidence="1 2" key="1">
    <citation type="journal article" date="2014" name="Genome Announc.">
        <title>Genome Sequence of the Sulfitobacter sp. Strain 2047-Infecting Lytic Phage {Phi}CB2047-B.</title>
        <authorList>
            <person name="Ankrah N.Y."/>
            <person name="Budinoff C.R."/>
            <person name="Wilson W.H."/>
            <person name="Wilhelm S.W."/>
            <person name="Buchan A."/>
        </authorList>
    </citation>
    <scope>NUCLEOTIDE SEQUENCE [LARGE SCALE GENOMIC DNA]</scope>
    <source>
        <strain evidence="2">phiCB2047-B</strain>
    </source>
</reference>
<dbReference type="RefSeq" id="YP_007675842.1">
    <property type="nucleotide sequence ID" value="NC_020862.2"/>
</dbReference>
<protein>
    <submittedName>
        <fullName evidence="1">Uncharacterized protein</fullName>
    </submittedName>
</protein>
<gene>
    <name evidence="1" type="ORF">SUFG_00059</name>
</gene>
<proteinExistence type="predicted"/>